<organism evidence="1 2">
    <name type="scientific">Oikopleura dioica</name>
    <name type="common">Tunicate</name>
    <dbReference type="NCBI Taxonomy" id="34765"/>
    <lineage>
        <taxon>Eukaryota</taxon>
        <taxon>Metazoa</taxon>
        <taxon>Chordata</taxon>
        <taxon>Tunicata</taxon>
        <taxon>Appendicularia</taxon>
        <taxon>Copelata</taxon>
        <taxon>Oikopleuridae</taxon>
        <taxon>Oikopleura</taxon>
    </lineage>
</organism>
<evidence type="ECO:0000313" key="1">
    <source>
        <dbReference type="EMBL" id="CAG5100272.1"/>
    </source>
</evidence>
<proteinExistence type="predicted"/>
<keyword evidence="2" id="KW-1185">Reference proteome</keyword>
<evidence type="ECO:0000313" key="2">
    <source>
        <dbReference type="Proteomes" id="UP001158576"/>
    </source>
</evidence>
<dbReference type="Proteomes" id="UP001158576">
    <property type="component" value="Chromosome XSR"/>
</dbReference>
<accession>A0ABN7SMR4</accession>
<reference evidence="1 2" key="1">
    <citation type="submission" date="2021-04" db="EMBL/GenBank/DDBJ databases">
        <authorList>
            <person name="Bliznina A."/>
        </authorList>
    </citation>
    <scope>NUCLEOTIDE SEQUENCE [LARGE SCALE GENOMIC DNA]</scope>
</reference>
<sequence>MLATVSARKEEDWENYKNRFLAKEPMSSTFISAEHWVPYSSFGSPILPTASKLGASTTSTTTTATATSIPSLESKPSFFEEFEIDPEIEFVEGSKEAVSRRLALDLLNSKKISKKLKKRVVRKNLDEVLAEKTVDNHYKCGRLMVVNDISLSKAARVGDCTYTLKKEFSSVHSEDIQLHSLATVSSYVNDEPSGQMISTSFVSVSVQMQQEHCLWYLFMASDQIEVEVHSPEQRVISTTSLEMHPSAST</sequence>
<gene>
    <name evidence="1" type="ORF">OKIOD_LOCUS8483</name>
</gene>
<protein>
    <submittedName>
        <fullName evidence="1">Oidioi.mRNA.OKI2018_I69.XSR.g16925.t1.cds</fullName>
    </submittedName>
</protein>
<name>A0ABN7SMR4_OIKDI</name>
<dbReference type="EMBL" id="OU015569">
    <property type="protein sequence ID" value="CAG5100272.1"/>
    <property type="molecule type" value="Genomic_DNA"/>
</dbReference>